<gene>
    <name evidence="4" type="ORF">H1P_660029</name>
</gene>
<dbReference type="InterPro" id="IPR017853">
    <property type="entry name" value="GH"/>
</dbReference>
<dbReference type="Pfam" id="PF02638">
    <property type="entry name" value="GHL10"/>
    <property type="match status" value="1"/>
</dbReference>
<evidence type="ECO:0000313" key="4">
    <source>
        <dbReference type="EMBL" id="VEP17939.1"/>
    </source>
</evidence>
<protein>
    <recommendedName>
        <fullName evidence="3">Glycosyl hydrolase-like 10 domain-containing protein</fullName>
    </recommendedName>
</protein>
<name>A0A563W2K3_9CYAN</name>
<reference evidence="4 5" key="1">
    <citation type="submission" date="2019-01" db="EMBL/GenBank/DDBJ databases">
        <authorList>
            <person name="Brito A."/>
        </authorList>
    </citation>
    <scope>NUCLEOTIDE SEQUENCE [LARGE SCALE GENOMIC DNA]</scope>
    <source>
        <strain evidence="4">1</strain>
    </source>
</reference>
<keyword evidence="1" id="KW-0732">Signal</keyword>
<dbReference type="SUPFAM" id="SSF51445">
    <property type="entry name" value="(Trans)glycosidases"/>
    <property type="match status" value="1"/>
</dbReference>
<dbReference type="EMBL" id="CAACVJ010000623">
    <property type="protein sequence ID" value="VEP17939.1"/>
    <property type="molecule type" value="Genomic_DNA"/>
</dbReference>
<dbReference type="InterPro" id="IPR003790">
    <property type="entry name" value="GHL10"/>
</dbReference>
<evidence type="ECO:0000256" key="2">
    <source>
        <dbReference type="SAM" id="Phobius"/>
    </source>
</evidence>
<keyword evidence="2" id="KW-1133">Transmembrane helix</keyword>
<evidence type="ECO:0000256" key="1">
    <source>
        <dbReference type="ARBA" id="ARBA00022729"/>
    </source>
</evidence>
<organism evidence="4 5">
    <name type="scientific">Hyella patelloides LEGE 07179</name>
    <dbReference type="NCBI Taxonomy" id="945734"/>
    <lineage>
        <taxon>Bacteria</taxon>
        <taxon>Bacillati</taxon>
        <taxon>Cyanobacteriota</taxon>
        <taxon>Cyanophyceae</taxon>
        <taxon>Pleurocapsales</taxon>
        <taxon>Hyellaceae</taxon>
        <taxon>Hyella</taxon>
    </lineage>
</organism>
<keyword evidence="5" id="KW-1185">Reference proteome</keyword>
<dbReference type="InterPro" id="IPR052177">
    <property type="entry name" value="Divisome_Glycosyl_Hydrolase"/>
</dbReference>
<keyword evidence="2" id="KW-0472">Membrane</keyword>
<feature type="domain" description="Glycosyl hydrolase-like 10" evidence="3">
    <location>
        <begin position="41"/>
        <end position="204"/>
    </location>
</feature>
<accession>A0A563W2K3</accession>
<dbReference type="PANTHER" id="PTHR43405:SF1">
    <property type="entry name" value="GLYCOSYL HYDROLASE DIGH"/>
    <property type="match status" value="1"/>
</dbReference>
<dbReference type="Proteomes" id="UP000320055">
    <property type="component" value="Unassembled WGS sequence"/>
</dbReference>
<dbReference type="AlphaFoldDB" id="A0A563W2K3"/>
<keyword evidence="2" id="KW-0812">Transmembrane</keyword>
<evidence type="ECO:0000259" key="3">
    <source>
        <dbReference type="Pfam" id="PF02638"/>
    </source>
</evidence>
<evidence type="ECO:0000313" key="5">
    <source>
        <dbReference type="Proteomes" id="UP000320055"/>
    </source>
</evidence>
<dbReference type="PANTHER" id="PTHR43405">
    <property type="entry name" value="GLYCOSYL HYDROLASE DIGH"/>
    <property type="match status" value="1"/>
</dbReference>
<proteinExistence type="predicted"/>
<sequence>MGFKKILKLIRRVFLITLTIILVKLLIPLPRYQTSQSNNQIQGVWMTHIGTSFLSYVTLLDNAFHQLSRLNFNRVYVDVYNGGVIYPSQYAPRNYKRSLPFTDPLKAAIEAGKSQNLKIYAWYEHGMMMFPDDKLAKEHPDWLLATADGQTFIEKHVWLDPNNPEVAEYFTNLFLEVANNYPDLYGIQLDDHWGIPQVFGNKVDAMNQLTQKVFSAIKKTRPDLIISLSPNPYNFAYNKYSQDWLAWVKQRLVDEVVVQVYRPTTQQVTDSLINAGLNTAQQYVPVAVGIYTGDLYTKKSLTEIKNQISVVENSNYGYALFCWEYLFTPLKRGSLAEKEAIFIEQS</sequence>
<feature type="transmembrane region" description="Helical" evidence="2">
    <location>
        <begin position="12"/>
        <end position="29"/>
    </location>
</feature>
<dbReference type="Gene3D" id="3.20.20.80">
    <property type="entry name" value="Glycosidases"/>
    <property type="match status" value="2"/>
</dbReference>